<dbReference type="RefSeq" id="WP_379071475.1">
    <property type="nucleotide sequence ID" value="NZ_JBHTIT010000001.1"/>
</dbReference>
<proteinExistence type="predicted"/>
<evidence type="ECO:0000313" key="2">
    <source>
        <dbReference type="Proteomes" id="UP001597044"/>
    </source>
</evidence>
<organism evidence="1 2">
    <name type="scientific">Paraperlucidibaca wandonensis</name>
    <dbReference type="NCBI Taxonomy" id="1268273"/>
    <lineage>
        <taxon>Bacteria</taxon>
        <taxon>Pseudomonadati</taxon>
        <taxon>Pseudomonadota</taxon>
        <taxon>Gammaproteobacteria</taxon>
        <taxon>Moraxellales</taxon>
        <taxon>Moraxellaceae</taxon>
        <taxon>Paraperlucidibaca</taxon>
    </lineage>
</organism>
<reference evidence="2" key="1">
    <citation type="journal article" date="2019" name="Int. J. Syst. Evol. Microbiol.">
        <title>The Global Catalogue of Microorganisms (GCM) 10K type strain sequencing project: providing services to taxonomists for standard genome sequencing and annotation.</title>
        <authorList>
            <consortium name="The Broad Institute Genomics Platform"/>
            <consortium name="The Broad Institute Genome Sequencing Center for Infectious Disease"/>
            <person name="Wu L."/>
            <person name="Ma J."/>
        </authorList>
    </citation>
    <scope>NUCLEOTIDE SEQUENCE [LARGE SCALE GENOMIC DNA]</scope>
    <source>
        <strain evidence="2">CCUG 63419</strain>
    </source>
</reference>
<gene>
    <name evidence="1" type="ORF">ACFQ0F_09455</name>
</gene>
<accession>A0ABW3HIM8</accession>
<sequence>MKLSVVDEALVIKPGGLRAETSVPLAEVTRWDMLYEVTGRRYLAFHLGDKTAYAQLPRLAPEAREALAAQLSEILGAPPDISLLDSERDNEHWLKVWEYIKWVGRYLRLFINPMRPPTPPPKRQAPRQP</sequence>
<name>A0ABW3HIM8_9GAMM</name>
<comment type="caution">
    <text evidence="1">The sequence shown here is derived from an EMBL/GenBank/DDBJ whole genome shotgun (WGS) entry which is preliminary data.</text>
</comment>
<protein>
    <recommendedName>
        <fullName evidence="3">Integrase catalytic domain-containing protein</fullName>
    </recommendedName>
</protein>
<evidence type="ECO:0008006" key="3">
    <source>
        <dbReference type="Google" id="ProtNLM"/>
    </source>
</evidence>
<evidence type="ECO:0000313" key="1">
    <source>
        <dbReference type="EMBL" id="MFD0950609.1"/>
    </source>
</evidence>
<dbReference type="Proteomes" id="UP001597044">
    <property type="component" value="Unassembled WGS sequence"/>
</dbReference>
<keyword evidence="2" id="KW-1185">Reference proteome</keyword>
<dbReference type="EMBL" id="JBHTIT010000001">
    <property type="protein sequence ID" value="MFD0950609.1"/>
    <property type="molecule type" value="Genomic_DNA"/>
</dbReference>